<sequence>MIVIHLYLMSDFLHARLAHPDHMHDELLKFMAHEVIASLQVRCPFLTPDQVLSCLMPLSRTAAHRLVGRIIIYLKGIELSPWPYPFYVIPYLTAALFRFHYRRYITISLAALSNIRLVQLAHQILVRTRHPND</sequence>
<name>A0A0H5REQ1_9EUKA</name>
<organism evidence="1">
    <name type="scientific">Spongospora subterranea</name>
    <dbReference type="NCBI Taxonomy" id="70186"/>
    <lineage>
        <taxon>Eukaryota</taxon>
        <taxon>Sar</taxon>
        <taxon>Rhizaria</taxon>
        <taxon>Endomyxa</taxon>
        <taxon>Phytomyxea</taxon>
        <taxon>Plasmodiophorida</taxon>
        <taxon>Plasmodiophoridae</taxon>
        <taxon>Spongospora</taxon>
    </lineage>
</organism>
<reference evidence="1" key="1">
    <citation type="submission" date="2015-04" db="EMBL/GenBank/DDBJ databases">
        <title>The genome sequence of the plant pathogenic Rhizarian Plasmodiophora brassicae reveals insights in its biotrophic life cycle and the origin of chitin synthesis.</title>
        <authorList>
            <person name="Schwelm A."/>
            <person name="Fogelqvist J."/>
            <person name="Knaust A."/>
            <person name="Julke S."/>
            <person name="Lilja T."/>
            <person name="Dhandapani V."/>
            <person name="Bonilla-Rosso G."/>
            <person name="Karlsson M."/>
            <person name="Shevchenko A."/>
            <person name="Choi S.R."/>
            <person name="Kim H.G."/>
            <person name="Park J.Y."/>
            <person name="Lim Y.P."/>
            <person name="Ludwig-Muller J."/>
            <person name="Dixelius C."/>
        </authorList>
    </citation>
    <scope>NUCLEOTIDE SEQUENCE</scope>
    <source>
        <tissue evidence="1">Potato root galls</tissue>
    </source>
</reference>
<dbReference type="AlphaFoldDB" id="A0A0H5REQ1"/>
<feature type="non-terminal residue" evidence="1">
    <location>
        <position position="133"/>
    </location>
</feature>
<protein>
    <submittedName>
        <fullName evidence="1">Uncharacterized protein</fullName>
    </submittedName>
</protein>
<accession>A0A0H5REQ1</accession>
<evidence type="ECO:0000313" key="1">
    <source>
        <dbReference type="EMBL" id="CRZ12211.1"/>
    </source>
</evidence>
<proteinExistence type="predicted"/>
<dbReference type="EMBL" id="HACM01011769">
    <property type="protein sequence ID" value="CRZ12211.1"/>
    <property type="molecule type" value="Transcribed_RNA"/>
</dbReference>